<dbReference type="PANTHER" id="PTHR39430">
    <property type="entry name" value="MEMBRANE-ASSOCIATED PROTEASE-RELATED"/>
    <property type="match status" value="1"/>
</dbReference>
<protein>
    <submittedName>
        <fullName evidence="3">Type II CAAX endopeptidase family protein</fullName>
    </submittedName>
</protein>
<dbReference type="Proteomes" id="UP001214250">
    <property type="component" value="Chromosome 2"/>
</dbReference>
<evidence type="ECO:0000313" key="3">
    <source>
        <dbReference type="EMBL" id="WDE97995.1"/>
    </source>
</evidence>
<feature type="transmembrane region" description="Helical" evidence="1">
    <location>
        <begin position="161"/>
        <end position="181"/>
    </location>
</feature>
<organism evidence="3 4">
    <name type="scientific">Lentisphaera profundi</name>
    <dbReference type="NCBI Taxonomy" id="1658616"/>
    <lineage>
        <taxon>Bacteria</taxon>
        <taxon>Pseudomonadati</taxon>
        <taxon>Lentisphaerota</taxon>
        <taxon>Lentisphaeria</taxon>
        <taxon>Lentisphaerales</taxon>
        <taxon>Lentisphaeraceae</taxon>
        <taxon>Lentisphaera</taxon>
    </lineage>
</organism>
<feature type="transmembrane region" description="Helical" evidence="1">
    <location>
        <begin position="276"/>
        <end position="296"/>
    </location>
</feature>
<dbReference type="PANTHER" id="PTHR39430:SF1">
    <property type="entry name" value="PROTEASE"/>
    <property type="match status" value="1"/>
</dbReference>
<name>A0ABY7VUW2_9BACT</name>
<dbReference type="RefSeq" id="WP_274152716.1">
    <property type="nucleotide sequence ID" value="NZ_CP117812.1"/>
</dbReference>
<feature type="transmembrane region" description="Helical" evidence="1">
    <location>
        <begin position="89"/>
        <end position="114"/>
    </location>
</feature>
<feature type="transmembrane region" description="Helical" evidence="1">
    <location>
        <begin position="237"/>
        <end position="256"/>
    </location>
</feature>
<feature type="domain" description="CAAX prenyl protease 2/Lysostaphin resistance protein A-like" evidence="2">
    <location>
        <begin position="135"/>
        <end position="248"/>
    </location>
</feature>
<evidence type="ECO:0000259" key="2">
    <source>
        <dbReference type="Pfam" id="PF02517"/>
    </source>
</evidence>
<keyword evidence="1" id="KW-0472">Membrane</keyword>
<sequence length="304" mass="34179">MNEDRKKIWALTIYIVGIFIIGSLICPLLWNIIHSSPLQNIDSIGKASFGKVCNRAFMLVAFIGLWPLSKQLNCTRKDDFGLAIPRKKFWKEFGSGFLLGAITLLCLSLFFYFIELRTLKSGPVIPRLLKSVQKGIITGVAVGLIEEIFFRGILTRALSRISPLISAILISSTVYAAVHFIRGDSSTDYAIIHWYSGFTYLKSAFSLYSDPRFIGSFLTLVTVGIFLAWLTLKRGNIALCAGIHAGWVCIIKGTSHATRTDKESPYYYLVGNYDKFTGYAAFIWLSIICLCTWFYLEKKQRKGA</sequence>
<feature type="transmembrane region" description="Helical" evidence="1">
    <location>
        <begin position="213"/>
        <end position="230"/>
    </location>
</feature>
<evidence type="ECO:0000256" key="1">
    <source>
        <dbReference type="SAM" id="Phobius"/>
    </source>
</evidence>
<feature type="transmembrane region" description="Helical" evidence="1">
    <location>
        <begin position="134"/>
        <end position="154"/>
    </location>
</feature>
<feature type="transmembrane region" description="Helical" evidence="1">
    <location>
        <begin position="12"/>
        <end position="33"/>
    </location>
</feature>
<dbReference type="InterPro" id="IPR003675">
    <property type="entry name" value="Rce1/LyrA-like_dom"/>
</dbReference>
<feature type="transmembrane region" description="Helical" evidence="1">
    <location>
        <begin position="48"/>
        <end position="68"/>
    </location>
</feature>
<accession>A0ABY7VUW2</accession>
<reference evidence="3 4" key="1">
    <citation type="submission" date="2023-02" db="EMBL/GenBank/DDBJ databases">
        <title>Genome sequence of Lentisphaera profundi SAORIC-696.</title>
        <authorList>
            <person name="Kim e."/>
            <person name="Cho J.-C."/>
            <person name="Choi A."/>
            <person name="Kang I."/>
        </authorList>
    </citation>
    <scope>NUCLEOTIDE SEQUENCE [LARGE SCALE GENOMIC DNA]</scope>
    <source>
        <strain evidence="3 4">SAORIC-696</strain>
    </source>
</reference>
<dbReference type="EMBL" id="CP117812">
    <property type="protein sequence ID" value="WDE97995.1"/>
    <property type="molecule type" value="Genomic_DNA"/>
</dbReference>
<keyword evidence="4" id="KW-1185">Reference proteome</keyword>
<proteinExistence type="predicted"/>
<gene>
    <name evidence="3" type="ORF">PQO03_19390</name>
</gene>
<evidence type="ECO:0000313" key="4">
    <source>
        <dbReference type="Proteomes" id="UP001214250"/>
    </source>
</evidence>
<keyword evidence="1" id="KW-0812">Transmembrane</keyword>
<keyword evidence="1" id="KW-1133">Transmembrane helix</keyword>
<dbReference type="Pfam" id="PF02517">
    <property type="entry name" value="Rce1-like"/>
    <property type="match status" value="1"/>
</dbReference>